<feature type="region of interest" description="Disordered" evidence="1">
    <location>
        <begin position="537"/>
        <end position="566"/>
    </location>
</feature>
<evidence type="ECO:0000256" key="1">
    <source>
        <dbReference type="SAM" id="MobiDB-lite"/>
    </source>
</evidence>
<feature type="region of interest" description="Disordered" evidence="1">
    <location>
        <begin position="141"/>
        <end position="173"/>
    </location>
</feature>
<name>A0A934RQA3_9BACT</name>
<protein>
    <recommendedName>
        <fullName evidence="3">Tip attachment protein J domain-containing protein</fullName>
    </recommendedName>
</protein>
<keyword evidence="2" id="KW-1133">Transmembrane helix</keyword>
<feature type="compositionally biased region" description="Polar residues" evidence="1">
    <location>
        <begin position="156"/>
        <end position="173"/>
    </location>
</feature>
<dbReference type="Proteomes" id="UP000604083">
    <property type="component" value="Unassembled WGS sequence"/>
</dbReference>
<dbReference type="InterPro" id="IPR032876">
    <property type="entry name" value="J_dom"/>
</dbReference>
<feature type="transmembrane region" description="Helical" evidence="2">
    <location>
        <begin position="6"/>
        <end position="32"/>
    </location>
</feature>
<proteinExistence type="predicted"/>
<reference evidence="4" key="1">
    <citation type="submission" date="2021-01" db="EMBL/GenBank/DDBJ databases">
        <title>Modified the classification status of verrucomicrobia.</title>
        <authorList>
            <person name="Feng X."/>
        </authorList>
    </citation>
    <scope>NUCLEOTIDE SEQUENCE</scope>
    <source>
        <strain evidence="4">KCTC 12986</strain>
    </source>
</reference>
<keyword evidence="5" id="KW-1185">Reference proteome</keyword>
<feature type="compositionally biased region" description="Acidic residues" evidence="1">
    <location>
        <begin position="548"/>
        <end position="557"/>
    </location>
</feature>
<keyword evidence="2" id="KW-0812">Transmembrane</keyword>
<dbReference type="EMBL" id="JAENIO010000038">
    <property type="protein sequence ID" value="MBK1835000.1"/>
    <property type="molecule type" value="Genomic_DNA"/>
</dbReference>
<evidence type="ECO:0000256" key="2">
    <source>
        <dbReference type="SAM" id="Phobius"/>
    </source>
</evidence>
<keyword evidence="2" id="KW-0472">Membrane</keyword>
<dbReference type="Pfam" id="PF13550">
    <property type="entry name" value="Phage-tail_3"/>
    <property type="match status" value="1"/>
</dbReference>
<sequence length="629" mass="68869">MDQPLILAGLETIVIGALIGGLAASAVSYFFAPKPKGQKGEEAKGRSGNVRSAETAQHVVYGYTTKGGTLFYINGTGSDNDYLHEMLVLAGHEVEAIGDVRYNAENVEAVGDVTLPEPAGGGGFLSTVVNGLRNVINRDENSSAAHQSRIKKHLGSPTQSADSNAVSENTNWTNDHRARGQAYLYLRLNYKSSVFTSFIPNVTAEVFGRKLYDPRDSQTRWTMNPALIIADILESYLGVARENIDQTALATAADICDERVTNKDASESPRYTANGYIELDGDWEKWLTPFINAMAGAVVEWGGTYYIHAGAWTEPVLTLTDDDFMGAFTRSLSGSDRDRSNAAKGTFIGPQSYDEPTEFPIVKDAVAIGEDGGRVNWLELDLEMVNDHRQAQRVANILLQESRRDETMTVEVPLVVALDVKPWDNVRLVSNIFGFDETFRVIDHRILPGMPITAELTLKRHDPEVYDWNPATQEGDLQNAKTNLPGVGDKTVPTAATYALTPIFADDDHRAGSLSLNWTDPATSFEAIEIEAALRVESREQNTNPEPEPPEPGEEPPPEPAPVPGPWGIVAISETREIVPGVETAAFDFEDESLTDGPYDFRSHVMVVVRLRARLSAGEFGPWVYPAVE</sequence>
<evidence type="ECO:0000259" key="3">
    <source>
        <dbReference type="Pfam" id="PF13550"/>
    </source>
</evidence>
<gene>
    <name evidence="4" type="ORF">JIN78_13095</name>
</gene>
<comment type="caution">
    <text evidence="4">The sequence shown here is derived from an EMBL/GenBank/DDBJ whole genome shotgun (WGS) entry which is preliminary data.</text>
</comment>
<organism evidence="4 5">
    <name type="scientific">Roseibacillus ishigakijimensis</name>
    <dbReference type="NCBI Taxonomy" id="454146"/>
    <lineage>
        <taxon>Bacteria</taxon>
        <taxon>Pseudomonadati</taxon>
        <taxon>Verrucomicrobiota</taxon>
        <taxon>Verrucomicrobiia</taxon>
        <taxon>Verrucomicrobiales</taxon>
        <taxon>Verrucomicrobiaceae</taxon>
        <taxon>Roseibacillus</taxon>
    </lineage>
</organism>
<dbReference type="RefSeq" id="WP_200392434.1">
    <property type="nucleotide sequence ID" value="NZ_JAENIO010000038.1"/>
</dbReference>
<dbReference type="AlphaFoldDB" id="A0A934RQA3"/>
<evidence type="ECO:0000313" key="4">
    <source>
        <dbReference type="EMBL" id="MBK1835000.1"/>
    </source>
</evidence>
<accession>A0A934RQA3</accession>
<feature type="domain" description="Tip attachment protein J" evidence="3">
    <location>
        <begin position="285"/>
        <end position="441"/>
    </location>
</feature>
<evidence type="ECO:0000313" key="5">
    <source>
        <dbReference type="Proteomes" id="UP000604083"/>
    </source>
</evidence>